<comment type="catalytic activity">
    <reaction evidence="55">
        <text>(2E)-octadecenoyl-[ACP] + NADPH + H(+) = octadecanoyl-[ACP] + NADP(+)</text>
        <dbReference type="Rhea" id="RHEA:41928"/>
        <dbReference type="Rhea" id="RHEA-COMP:9655"/>
        <dbReference type="Rhea" id="RHEA-COMP:9656"/>
        <dbReference type="ChEBI" id="CHEBI:15378"/>
        <dbReference type="ChEBI" id="CHEBI:57783"/>
        <dbReference type="ChEBI" id="CHEBI:58349"/>
        <dbReference type="ChEBI" id="CHEBI:78489"/>
        <dbReference type="ChEBI" id="CHEBI:78495"/>
    </reaction>
    <physiologicalReaction direction="left-to-right" evidence="55">
        <dbReference type="Rhea" id="RHEA:41929"/>
    </physiologicalReaction>
</comment>
<comment type="catalytic activity">
    <reaction evidence="63">
        <text>octanoyl-[ACP] + malonyl-[ACP] + H(+) = 3-oxodecanoyl-[ACP] + holo-[ACP] + CO2</text>
        <dbReference type="Rhea" id="RHEA:41852"/>
        <dbReference type="Rhea" id="RHEA-COMP:9623"/>
        <dbReference type="Rhea" id="RHEA-COMP:9636"/>
        <dbReference type="Rhea" id="RHEA-COMP:9637"/>
        <dbReference type="Rhea" id="RHEA-COMP:9685"/>
        <dbReference type="ChEBI" id="CHEBI:15378"/>
        <dbReference type="ChEBI" id="CHEBI:16526"/>
        <dbReference type="ChEBI" id="CHEBI:64479"/>
        <dbReference type="ChEBI" id="CHEBI:78449"/>
        <dbReference type="ChEBI" id="CHEBI:78463"/>
        <dbReference type="ChEBI" id="CHEBI:78464"/>
    </reaction>
    <physiologicalReaction direction="left-to-right" evidence="63">
        <dbReference type="Rhea" id="RHEA:41853"/>
    </physiologicalReaction>
</comment>
<proteinExistence type="predicted"/>
<keyword evidence="17" id="KW-0007">Acetylation</keyword>
<dbReference type="InterPro" id="IPR016035">
    <property type="entry name" value="Acyl_Trfase/lysoPLipase"/>
</dbReference>
<evidence type="ECO:0000256" key="55">
    <source>
        <dbReference type="ARBA" id="ARBA00049019"/>
    </source>
</evidence>
<dbReference type="PROSITE" id="PS52004">
    <property type="entry name" value="KS3_2"/>
    <property type="match status" value="1"/>
</dbReference>
<dbReference type="SMART" id="SM00825">
    <property type="entry name" value="PKS_KS"/>
    <property type="match status" value="1"/>
</dbReference>
<keyword evidence="68" id="KW-1185">Reference proteome</keyword>
<keyword evidence="20" id="KW-0443">Lipid metabolism</keyword>
<comment type="function">
    <text evidence="32">Fatty acid synthetase is a multifunctional enzyme that catalyzes the de novo biosynthesis of long-chain saturated fatty acids starting from acetyl-CoA and malonyl-CoA in the presence of NADPH. This multifunctional protein contains 7 catalytic activities and a site for the binding of the prosthetic group 4'-phosphopantetheine of the acyl carrier protein ([ACP]) domain.</text>
</comment>
<dbReference type="SMART" id="SM00829">
    <property type="entry name" value="PKS_ER"/>
    <property type="match status" value="1"/>
</dbReference>
<dbReference type="SMART" id="SM00826">
    <property type="entry name" value="PKS_DH"/>
    <property type="match status" value="1"/>
</dbReference>
<comment type="pathway">
    <text evidence="1">Lipid metabolism.</text>
</comment>
<evidence type="ECO:0000256" key="12">
    <source>
        <dbReference type="ARBA" id="ARBA00022799"/>
    </source>
</evidence>
<evidence type="ECO:0000256" key="18">
    <source>
        <dbReference type="ARBA" id="ARBA00023002"/>
    </source>
</evidence>
<evidence type="ECO:0000256" key="49">
    <source>
        <dbReference type="ARBA" id="ARBA00048506"/>
    </source>
</evidence>
<dbReference type="InterPro" id="IPR050091">
    <property type="entry name" value="PKS_NRPS_Biosynth_Enz"/>
</dbReference>
<comment type="catalytic activity">
    <reaction evidence="45">
        <text>hexadecanoyl-[ACP] + malonyl-[ACP] + H(+) = 3-oxooctadecanoyl-[ACP] + holo-[ACP] + CO2</text>
        <dbReference type="Rhea" id="RHEA:41916"/>
        <dbReference type="Rhea" id="RHEA-COMP:9623"/>
        <dbReference type="Rhea" id="RHEA-COMP:9652"/>
        <dbReference type="Rhea" id="RHEA-COMP:9653"/>
        <dbReference type="Rhea" id="RHEA-COMP:9685"/>
        <dbReference type="ChEBI" id="CHEBI:15378"/>
        <dbReference type="ChEBI" id="CHEBI:16526"/>
        <dbReference type="ChEBI" id="CHEBI:64479"/>
        <dbReference type="ChEBI" id="CHEBI:78449"/>
        <dbReference type="ChEBI" id="CHEBI:78483"/>
        <dbReference type="ChEBI" id="CHEBI:78487"/>
    </reaction>
    <physiologicalReaction direction="left-to-right" evidence="45">
        <dbReference type="Rhea" id="RHEA:41917"/>
    </physiologicalReaction>
</comment>
<comment type="catalytic activity">
    <reaction evidence="42">
        <text>(2E)-hexenoyl-[ACP] + NADPH + H(+) = hexanoyl-[ACP] + NADP(+)</text>
        <dbReference type="Rhea" id="RHEA:41832"/>
        <dbReference type="Rhea" id="RHEA-COMP:9631"/>
        <dbReference type="Rhea" id="RHEA-COMP:9632"/>
        <dbReference type="ChEBI" id="CHEBI:15378"/>
        <dbReference type="ChEBI" id="CHEBI:57783"/>
        <dbReference type="ChEBI" id="CHEBI:58349"/>
        <dbReference type="ChEBI" id="CHEBI:78458"/>
        <dbReference type="ChEBI" id="CHEBI:78459"/>
    </reaction>
    <physiologicalReaction direction="left-to-right" evidence="42">
        <dbReference type="Rhea" id="RHEA:41833"/>
    </physiologicalReaction>
</comment>
<dbReference type="SUPFAM" id="SSF53901">
    <property type="entry name" value="Thiolase-like"/>
    <property type="match status" value="1"/>
</dbReference>
<comment type="catalytic activity">
    <reaction evidence="54">
        <text>3-oxotetradecanoyl-[ACP] + NADPH + H(+) = (3R)-hydroxytetradecanoyl-[ACP] + NADP(+)</text>
        <dbReference type="Rhea" id="RHEA:41888"/>
        <dbReference type="Rhea" id="RHEA-COMP:9645"/>
        <dbReference type="Rhea" id="RHEA-COMP:9646"/>
        <dbReference type="ChEBI" id="CHEBI:15378"/>
        <dbReference type="ChEBI" id="CHEBI:57783"/>
        <dbReference type="ChEBI" id="CHEBI:58349"/>
        <dbReference type="ChEBI" id="CHEBI:78473"/>
        <dbReference type="ChEBI" id="CHEBI:78474"/>
    </reaction>
    <physiologicalReaction direction="left-to-right" evidence="54">
        <dbReference type="Rhea" id="RHEA:41889"/>
    </physiologicalReaction>
</comment>
<evidence type="ECO:0000256" key="59">
    <source>
        <dbReference type="ARBA" id="ARBA00049414"/>
    </source>
</evidence>
<dbReference type="GO" id="GO:0004315">
    <property type="term" value="F:3-oxoacyl-[acyl-carrier-protein] synthase activity"/>
    <property type="evidence" value="ECO:0007669"/>
    <property type="project" value="UniProtKB-EC"/>
</dbReference>
<comment type="catalytic activity">
    <reaction evidence="60">
        <text>3-oxooctanoyl-[ACP] + NADPH + H(+) = (3R)-hydroxyoctanoyl-[ACP] + NADP(+)</text>
        <dbReference type="Rhea" id="RHEA:41840"/>
        <dbReference type="Rhea" id="RHEA-COMP:9633"/>
        <dbReference type="Rhea" id="RHEA-COMP:9634"/>
        <dbReference type="ChEBI" id="CHEBI:15378"/>
        <dbReference type="ChEBI" id="CHEBI:57783"/>
        <dbReference type="ChEBI" id="CHEBI:58349"/>
        <dbReference type="ChEBI" id="CHEBI:78460"/>
        <dbReference type="ChEBI" id="CHEBI:78461"/>
    </reaction>
    <physiologicalReaction direction="left-to-right" evidence="60">
        <dbReference type="Rhea" id="RHEA:41841"/>
    </physiologicalReaction>
</comment>
<feature type="domain" description="Carrier" evidence="65">
    <location>
        <begin position="2042"/>
        <end position="2119"/>
    </location>
</feature>
<evidence type="ECO:0000256" key="62">
    <source>
        <dbReference type="ARBA" id="ARBA00049521"/>
    </source>
</evidence>
<evidence type="ECO:0000256" key="7">
    <source>
        <dbReference type="ARBA" id="ARBA00018769"/>
    </source>
</evidence>
<dbReference type="GO" id="GO:0004313">
    <property type="term" value="F:[acyl-carrier-protein] S-acetyltransferase activity"/>
    <property type="evidence" value="ECO:0007669"/>
    <property type="project" value="UniProtKB-EC"/>
</dbReference>
<name>A0A8J4Y1X3_CHIOP</name>
<comment type="catalytic activity">
    <reaction evidence="61">
        <text>butanoyl-[ACP] + malonyl-[ACP] + H(+) = 3-oxohexanoyl-[ACP] + holo-[ACP] + CO2</text>
        <dbReference type="Rhea" id="RHEA:41820"/>
        <dbReference type="Rhea" id="RHEA-COMP:9623"/>
        <dbReference type="Rhea" id="RHEA-COMP:9628"/>
        <dbReference type="Rhea" id="RHEA-COMP:9629"/>
        <dbReference type="Rhea" id="RHEA-COMP:9685"/>
        <dbReference type="ChEBI" id="CHEBI:15378"/>
        <dbReference type="ChEBI" id="CHEBI:16526"/>
        <dbReference type="ChEBI" id="CHEBI:64479"/>
        <dbReference type="ChEBI" id="CHEBI:78449"/>
        <dbReference type="ChEBI" id="CHEBI:78454"/>
        <dbReference type="ChEBI" id="CHEBI:78456"/>
    </reaction>
    <physiologicalReaction direction="left-to-right" evidence="61">
        <dbReference type="Rhea" id="RHEA:41821"/>
    </physiologicalReaction>
</comment>
<dbReference type="InterPro" id="IPR018201">
    <property type="entry name" value="Ketoacyl_synth_AS"/>
</dbReference>
<evidence type="ECO:0000256" key="14">
    <source>
        <dbReference type="ARBA" id="ARBA00022832"/>
    </source>
</evidence>
<dbReference type="Gene3D" id="3.30.70.3290">
    <property type="match status" value="1"/>
</dbReference>
<dbReference type="Gene3D" id="3.40.366.10">
    <property type="entry name" value="Malonyl-Coenzyme A Acyl Carrier Protein, domain 2"/>
    <property type="match status" value="1"/>
</dbReference>
<evidence type="ECO:0000256" key="48">
    <source>
        <dbReference type="ARBA" id="ARBA00048420"/>
    </source>
</evidence>
<gene>
    <name evidence="67" type="primary">Fasn</name>
    <name evidence="67" type="ORF">GWK47_049966</name>
</gene>
<dbReference type="EC" id="1.3.1.39" evidence="2"/>
<sequence length="2448" mass="261587">MPAYADTVPDTKPAVITSLAAMQKPVQMAASARCLEAVVVSGMSGRFPESASVEEFAHNLFNGVDMVTEDDRRWTPGVYGLPGRSGKLPDLAHFDSSFFSVSPRQAHAMDPQLRILLELTYEAIVDAGYNPSELRGRRIGVYVGVSSSESEEAWTADPANVSGYALTGCCRAMFANRLSYTFDFKGPSFAIDTACSSSMVALQEAWAAVSGGEVEAAVVAGTNLTLKPQNSMQFNALNMLASDGKCKSFDASGNGYVRSEAAVAILLQRASDARRVYAHVVHARANTDGNKGEGVTFPSGAVQRQLLEEVYNHAGVSPLDVSYVEAHGTGTKAGDPQEVGALAEVFCQRRSSPLLVGSVKSNMGHSEPASGLCSIVKVLLAMEHKELPGNLHFSSPNPEIPALVAGKIKVVDKNTPWPGGYAAVNSFGFGGANVHVLLRSPSAPSLAQPPHHPGAVLIPSTHRINHTAATNGMLTLDDLAAVNGNDNTDKRKVTDSSTCERRPRLVVGAGRTQEAVTTLLEGVRAKGTPALYSLLDKISDMATASHPARGYTVINSEKNVVQVSQASLNTRPLWLVFSGMGSQWVGCGKALLCYPTFANSLKKCHAALLPFGEDLMNILTTNDPAAKFTTALGFASISAIQVALVDMLRMLGVQKVAGMVGHSVGELGCAYADGCLTAEQTVLTAYWRGRVVQEANLPDGVMAAVGLNASEAEKWCEGGVVVACRNAQDSVTLSGPKDAMRTVIEKLNAAEIFCREVSSEGIAFHHPSLKAAGPRLLQELTKVIPVARQRSARWISSSVPECRWGSAEASAASPRYLVNNLLSRVLFAEALEKVPAEAVVVEVSPHGLLRAILRRSLPQATPITLMRKDATCIVTHFLEAVGTLYAAGLAVDVAALSPPEAVPVPASTPSIASLIRWDHSQEWDVARFSTSTSGSDYEVKIDLDTEEHSYVEGHTIDGRILFPATGYMVLAWQALCRLRGTQWEETPVVFSNVNLHQATVLSTSSPTTLTVRILLVKGEFEIVVSDTVAASGQIHVGNDHLSENASLLGFLGMSKAEAGATPRGYQYKGLFQGIAKANLEGTEGELRWHNNWVPLLDTLLQFSLLGAKQRALLLPTRIRKVTIDPATFLTHLHEAEDMKTAAVFHNAKIGVTACQGVVIQGLKASLAPRRPTQDRPLLENYCFVPLHLLPTHEMSSNLTPETGLGLLLDVCLENRVARGLRVVEGLCGDSCLAPPLLKLISKKPQMKAEYVVCAANTLTAEKKEELTECGVEMKGDLASCFKSPPGLLVLHQEQDVQEADKMEEGAFILTDSKETAKTLMEAGYLQVASIEVLGMRLFRKSRSEVPPHATLEVRGDDEQFSWVTTLKQMIIAKENEAVWLLSSGEPSSGILGLVNCLRKEEGGEKIRCVFARVGKAVLNQTLLKQDLAVNVVDKVWGTYRHLALPPLVTKPSRHALLNVATRGDLASLTWFQMAKLEMTEPAGHTTVLCEVHYAPLNFRDVMLATGKLPPDALPGDLATKECILGLEFAGVSAGQQVMGLVAAGGLATSVRADPLLTWPVPSAWSLKEAATVPVVYATAYYALVVRGGLQRGESVLIHAGSGGVGQAAISIALAAACTVYTTVSSRQKRDVLQQRFPQLKEENFANSRDGSFEYHVLEQTGGRGVDLVLNSLAGELLQASVRCLSEHGRFLEIGKADLSSNTALGMAIFLKNVTFHGILLDSLFDASPERRQHLNTLVHEGLKAGVVKPLPYTLFTRDCAEDAFRFMAAGKHIGKVVLEVRQDQASSSASVEVPPMVPAVPRLAAHPHLVYLITGGLGGLGLELAGWLISRGAKKLVLTSRRGITTGYQRLCVRRWNESGVCVRLMTQDASSLAGAKALLKEAAKDGPVGGVFHLAVVLQDSLLENQTEESFRQVNKVKGEGAIALDVASRASCPDLHLWVTFSSVACGRGNMGQTNYGWANSVCERVVEGRVRAGLPGVAIQWGGIGDVGILADTLGEIEVGGTKPQSVRSVLECLDGLLLAGCPVVSSLCLATSSSKSDGAGGASLLKAVANILGIKDVSKAPMDMSLGDLGLDSLMSVEVKQTLEREADLVFSATQVRDLTLRALQDLDKDGGSPAKEASEGVKPASAPPGAVLPDAMTPQPWLTLPLVPQKSITILREAGTSGVPLFLAAPIQGTADHLLQLAKDLDRPVYGLQYPPHLPHQSIREVAQALVKELLNVHPSGEYVIGGYSFGTAVALEMTKVLESKGCRPASIVLLDGSQSYVSGIIEAYKARMSAGGLVKESSNTTKAQEEVDVLLVFAMQFISTDATTLKKTLLSLGSWKERVNHVAKLVTDRRAAVGVVSQNDLQQGVKAAELLYERLRVGSEHRWEGHVAAPTLLVRARDNPQAAALGHDYGLSKVTKGSLQIEEVGGSHESFVLGESGRQVARIVQDFLKQTSGVTNGF</sequence>
<evidence type="ECO:0000256" key="64">
    <source>
        <dbReference type="SAM" id="MobiDB-lite"/>
    </source>
</evidence>
<comment type="catalytic activity">
    <reaction evidence="26">
        <text>(3R)-hydroxydecanoyl-[ACP] = (2E)-decenoyl-[ACP] + H2O</text>
        <dbReference type="Rhea" id="RHEA:41860"/>
        <dbReference type="Rhea" id="RHEA-COMP:9638"/>
        <dbReference type="Rhea" id="RHEA-COMP:9639"/>
        <dbReference type="ChEBI" id="CHEBI:15377"/>
        <dbReference type="ChEBI" id="CHEBI:78466"/>
        <dbReference type="ChEBI" id="CHEBI:78467"/>
    </reaction>
    <physiologicalReaction direction="left-to-right" evidence="26">
        <dbReference type="Rhea" id="RHEA:41861"/>
    </physiologicalReaction>
</comment>
<dbReference type="Gene3D" id="1.10.1200.10">
    <property type="entry name" value="ACP-like"/>
    <property type="match status" value="1"/>
</dbReference>
<evidence type="ECO:0000256" key="5">
    <source>
        <dbReference type="ARBA" id="ARBA00012948"/>
    </source>
</evidence>
<evidence type="ECO:0000256" key="20">
    <source>
        <dbReference type="ARBA" id="ARBA00023098"/>
    </source>
</evidence>
<keyword evidence="21" id="KW-0275">Fatty acid biosynthesis</keyword>
<comment type="catalytic activity">
    <reaction evidence="31">
        <text>(3R)-hydroxybutanoyl-[ACP] = (2E)-butenoyl-[ACP] + H2O</text>
        <dbReference type="Rhea" id="RHEA:41808"/>
        <dbReference type="Rhea" id="RHEA-COMP:9626"/>
        <dbReference type="Rhea" id="RHEA-COMP:9627"/>
        <dbReference type="ChEBI" id="CHEBI:15377"/>
        <dbReference type="ChEBI" id="CHEBI:78451"/>
        <dbReference type="ChEBI" id="CHEBI:78453"/>
    </reaction>
    <physiologicalReaction direction="left-to-right" evidence="31">
        <dbReference type="Rhea" id="RHEA:41809"/>
    </physiologicalReaction>
</comment>
<evidence type="ECO:0000256" key="9">
    <source>
        <dbReference type="ARBA" id="ARBA00022516"/>
    </source>
</evidence>
<evidence type="ECO:0000256" key="10">
    <source>
        <dbReference type="ARBA" id="ARBA00022553"/>
    </source>
</evidence>
<dbReference type="InterPro" id="IPR001031">
    <property type="entry name" value="Thioesterase"/>
</dbReference>
<dbReference type="InterPro" id="IPR009081">
    <property type="entry name" value="PP-bd_ACP"/>
</dbReference>
<dbReference type="Pfam" id="PF08659">
    <property type="entry name" value="KR"/>
    <property type="match status" value="1"/>
</dbReference>
<dbReference type="InterPro" id="IPR001227">
    <property type="entry name" value="Ac_transferase_dom_sf"/>
</dbReference>
<comment type="catalytic activity">
    <reaction evidence="24">
        <text>(3R)-hydroxydodecanoyl-[ACP] = (2E)-dodecenoyl-[ACP] + H2O</text>
        <dbReference type="Rhea" id="RHEA:41876"/>
        <dbReference type="Rhea" id="RHEA-COMP:9642"/>
        <dbReference type="Rhea" id="RHEA-COMP:9643"/>
        <dbReference type="ChEBI" id="CHEBI:15377"/>
        <dbReference type="ChEBI" id="CHEBI:78470"/>
        <dbReference type="ChEBI" id="CHEBI:78472"/>
    </reaction>
    <physiologicalReaction direction="left-to-right" evidence="24">
        <dbReference type="Rhea" id="RHEA:41877"/>
    </physiologicalReaction>
</comment>
<comment type="catalytic activity">
    <reaction evidence="30">
        <text>(3R)-hydroxyhexadecanoyl-[ACP] = (2E)-hexadecenoyl-[ACP] + H2O</text>
        <dbReference type="Rhea" id="RHEA:41908"/>
        <dbReference type="Rhea" id="RHEA-COMP:9650"/>
        <dbReference type="Rhea" id="RHEA-COMP:9651"/>
        <dbReference type="ChEBI" id="CHEBI:15377"/>
        <dbReference type="ChEBI" id="CHEBI:78480"/>
        <dbReference type="ChEBI" id="CHEBI:78481"/>
    </reaction>
    <physiologicalReaction direction="left-to-right" evidence="30">
        <dbReference type="Rhea" id="RHEA:41909"/>
    </physiologicalReaction>
</comment>
<comment type="catalytic activity">
    <reaction evidence="48">
        <text>(2E)-octenoyl-[ACP] + NADPH + H(+) = octanoyl-[ACP] + NADP(+)</text>
        <dbReference type="Rhea" id="RHEA:41848"/>
        <dbReference type="Rhea" id="RHEA-COMP:9635"/>
        <dbReference type="Rhea" id="RHEA-COMP:9636"/>
        <dbReference type="ChEBI" id="CHEBI:15378"/>
        <dbReference type="ChEBI" id="CHEBI:57783"/>
        <dbReference type="ChEBI" id="CHEBI:58349"/>
        <dbReference type="ChEBI" id="CHEBI:78462"/>
        <dbReference type="ChEBI" id="CHEBI:78463"/>
    </reaction>
    <physiologicalReaction direction="left-to-right" evidence="48">
        <dbReference type="Rhea" id="RHEA:41849"/>
    </physiologicalReaction>
</comment>
<evidence type="ECO:0000256" key="1">
    <source>
        <dbReference type="ARBA" id="ARBA00005189"/>
    </source>
</evidence>
<comment type="catalytic activity">
    <reaction evidence="57">
        <text>(2E)-tetradecenoyl-[ACP] + NADPH + H(+) = tetradecanoyl-[ACP] + NADP(+)</text>
        <dbReference type="Rhea" id="RHEA:41896"/>
        <dbReference type="Rhea" id="RHEA-COMP:9647"/>
        <dbReference type="Rhea" id="RHEA-COMP:9648"/>
        <dbReference type="ChEBI" id="CHEBI:15378"/>
        <dbReference type="ChEBI" id="CHEBI:57783"/>
        <dbReference type="ChEBI" id="CHEBI:58349"/>
        <dbReference type="ChEBI" id="CHEBI:78475"/>
        <dbReference type="ChEBI" id="CHEBI:78477"/>
    </reaction>
    <physiologicalReaction direction="left-to-right" evidence="57">
        <dbReference type="Rhea" id="RHEA:41897"/>
    </physiologicalReaction>
</comment>
<dbReference type="SUPFAM" id="SSF52151">
    <property type="entry name" value="FabD/lysophospholipase-like"/>
    <property type="match status" value="1"/>
</dbReference>
<evidence type="ECO:0000256" key="57">
    <source>
        <dbReference type="ARBA" id="ARBA00049171"/>
    </source>
</evidence>
<dbReference type="CDD" id="cd00833">
    <property type="entry name" value="PKS"/>
    <property type="match status" value="1"/>
</dbReference>
<dbReference type="InterPro" id="IPR020806">
    <property type="entry name" value="PKS_PP-bd"/>
</dbReference>
<dbReference type="PANTHER" id="PTHR43775:SF7">
    <property type="entry name" value="FATTY ACID SYNTHASE"/>
    <property type="match status" value="1"/>
</dbReference>
<dbReference type="SMART" id="SM00827">
    <property type="entry name" value="PKS_AT"/>
    <property type="match status" value="1"/>
</dbReference>
<dbReference type="Gene3D" id="3.90.180.10">
    <property type="entry name" value="Medium-chain alcohol dehydrogenases, catalytic domain"/>
    <property type="match status" value="1"/>
</dbReference>
<evidence type="ECO:0000256" key="31">
    <source>
        <dbReference type="ARBA" id="ARBA00023402"/>
    </source>
</evidence>
<dbReference type="EC" id="3.1.2.14" evidence="3"/>
<comment type="catalytic activity">
    <reaction evidence="46">
        <text>(2E)-dodecenoyl-[ACP] + NADPH + H(+) = dodecanoyl-[ACP] + NADP(+)</text>
        <dbReference type="Rhea" id="RHEA:41880"/>
        <dbReference type="Rhea" id="RHEA-COMP:9643"/>
        <dbReference type="Rhea" id="RHEA-COMP:9644"/>
        <dbReference type="ChEBI" id="CHEBI:15378"/>
        <dbReference type="ChEBI" id="CHEBI:57783"/>
        <dbReference type="ChEBI" id="CHEBI:58349"/>
        <dbReference type="ChEBI" id="CHEBI:65264"/>
        <dbReference type="ChEBI" id="CHEBI:78472"/>
    </reaction>
    <physiologicalReaction direction="left-to-right" evidence="46">
        <dbReference type="Rhea" id="RHEA:41881"/>
    </physiologicalReaction>
</comment>
<dbReference type="EC" id="1.1.1.100" evidence="5"/>
<dbReference type="CDD" id="cd05195">
    <property type="entry name" value="enoyl_red"/>
    <property type="match status" value="1"/>
</dbReference>
<evidence type="ECO:0000256" key="26">
    <source>
        <dbReference type="ARBA" id="ARBA00023388"/>
    </source>
</evidence>
<evidence type="ECO:0000256" key="29">
    <source>
        <dbReference type="ARBA" id="ARBA00023399"/>
    </source>
</evidence>
<dbReference type="PANTHER" id="PTHR43775">
    <property type="entry name" value="FATTY ACID SYNTHASE"/>
    <property type="match status" value="1"/>
</dbReference>
<dbReference type="SUPFAM" id="SSF53474">
    <property type="entry name" value="alpha/beta-Hydrolases"/>
    <property type="match status" value="1"/>
</dbReference>
<dbReference type="SUPFAM" id="SSF47336">
    <property type="entry name" value="ACP-like"/>
    <property type="match status" value="1"/>
</dbReference>
<dbReference type="GO" id="GO:0031177">
    <property type="term" value="F:phosphopantetheine binding"/>
    <property type="evidence" value="ECO:0007669"/>
    <property type="project" value="InterPro"/>
</dbReference>
<evidence type="ECO:0000256" key="11">
    <source>
        <dbReference type="ARBA" id="ARBA00022679"/>
    </source>
</evidence>
<evidence type="ECO:0000256" key="42">
    <source>
        <dbReference type="ARBA" id="ARBA00047897"/>
    </source>
</evidence>
<evidence type="ECO:0000256" key="24">
    <source>
        <dbReference type="ARBA" id="ARBA00023351"/>
    </source>
</evidence>
<dbReference type="Gene3D" id="3.40.47.10">
    <property type="match status" value="1"/>
</dbReference>
<dbReference type="Pfam" id="PF13602">
    <property type="entry name" value="ADH_zinc_N_2"/>
    <property type="match status" value="1"/>
</dbReference>
<protein>
    <recommendedName>
        <fullName evidence="7">Fatty acid synthase</fullName>
        <ecNumber evidence="5">1.1.1.100</ecNumber>
        <ecNumber evidence="2">1.3.1.39</ecNumber>
        <ecNumber evidence="6">2.3.1.41</ecNumber>
        <ecNumber evidence="4">2.3.1.85</ecNumber>
        <ecNumber evidence="3">3.1.2.14</ecNumber>
    </recommendedName>
</protein>
<evidence type="ECO:0000256" key="6">
    <source>
        <dbReference type="ARBA" id="ARBA00013191"/>
    </source>
</evidence>
<dbReference type="FunFam" id="1.10.1200.10:FF:000013">
    <property type="entry name" value="Fatty acid synthase"/>
    <property type="match status" value="1"/>
</dbReference>
<dbReference type="Pfam" id="PF00550">
    <property type="entry name" value="PP-binding"/>
    <property type="match status" value="1"/>
</dbReference>
<evidence type="ECO:0000256" key="33">
    <source>
        <dbReference type="ARBA" id="ARBA00044883"/>
    </source>
</evidence>
<comment type="catalytic activity">
    <reaction evidence="40">
        <text>dodecanoyl-[ACP] + malonyl-[ACP] + H(+) = 3-oxotetradecanoyl-[ACP] + holo-[ACP] + CO2</text>
        <dbReference type="Rhea" id="RHEA:41884"/>
        <dbReference type="Rhea" id="RHEA-COMP:9623"/>
        <dbReference type="Rhea" id="RHEA-COMP:9644"/>
        <dbReference type="Rhea" id="RHEA-COMP:9645"/>
        <dbReference type="Rhea" id="RHEA-COMP:9685"/>
        <dbReference type="ChEBI" id="CHEBI:15378"/>
        <dbReference type="ChEBI" id="CHEBI:16526"/>
        <dbReference type="ChEBI" id="CHEBI:64479"/>
        <dbReference type="ChEBI" id="CHEBI:65264"/>
        <dbReference type="ChEBI" id="CHEBI:78449"/>
        <dbReference type="ChEBI" id="CHEBI:78473"/>
    </reaction>
    <physiologicalReaction direction="left-to-right" evidence="40">
        <dbReference type="Rhea" id="RHEA:41885"/>
    </physiologicalReaction>
</comment>
<comment type="catalytic activity">
    <reaction evidence="34">
        <text>3-oxooctadecanoyl-[ACP] + NADPH + H(+) = (3R)-hydroxyoctadecanoyl-[ACP] + NADP(+)</text>
        <dbReference type="Rhea" id="RHEA:41920"/>
        <dbReference type="Rhea" id="RHEA-COMP:9653"/>
        <dbReference type="Rhea" id="RHEA-COMP:9654"/>
        <dbReference type="ChEBI" id="CHEBI:15378"/>
        <dbReference type="ChEBI" id="CHEBI:57783"/>
        <dbReference type="ChEBI" id="CHEBI:58349"/>
        <dbReference type="ChEBI" id="CHEBI:78487"/>
        <dbReference type="ChEBI" id="CHEBI:78488"/>
    </reaction>
    <physiologicalReaction direction="left-to-right" evidence="34">
        <dbReference type="Rhea" id="RHEA:41921"/>
    </physiologicalReaction>
</comment>
<dbReference type="InterPro" id="IPR011032">
    <property type="entry name" value="GroES-like_sf"/>
</dbReference>
<dbReference type="PROSITE" id="PS00606">
    <property type="entry name" value="KS3_1"/>
    <property type="match status" value="1"/>
</dbReference>
<dbReference type="OrthoDB" id="329835at2759"/>
<dbReference type="Pfam" id="PF21149">
    <property type="entry name" value="FAS_pseudo-KR"/>
    <property type="match status" value="1"/>
</dbReference>
<comment type="catalytic activity">
    <reaction evidence="27">
        <text>a (3R)-hydroxyacyl-[ACP] = a (2E)-enoyl-[ACP] + H2O</text>
        <dbReference type="Rhea" id="RHEA:13097"/>
        <dbReference type="Rhea" id="RHEA-COMP:9925"/>
        <dbReference type="Rhea" id="RHEA-COMP:9945"/>
        <dbReference type="ChEBI" id="CHEBI:15377"/>
        <dbReference type="ChEBI" id="CHEBI:78784"/>
        <dbReference type="ChEBI" id="CHEBI:78827"/>
        <dbReference type="EC" id="4.2.1.59"/>
    </reaction>
    <physiologicalReaction direction="left-to-right" evidence="27">
        <dbReference type="Rhea" id="RHEA:13098"/>
    </physiologicalReaction>
</comment>
<dbReference type="CDD" id="cd08954">
    <property type="entry name" value="KR_1_FAS_SDR_x"/>
    <property type="match status" value="1"/>
</dbReference>
<dbReference type="InterPro" id="IPR020802">
    <property type="entry name" value="TesA-like"/>
</dbReference>
<evidence type="ECO:0000256" key="35">
    <source>
        <dbReference type="ARBA" id="ARBA00047394"/>
    </source>
</evidence>
<dbReference type="InterPro" id="IPR049552">
    <property type="entry name" value="PKS_DH_N"/>
</dbReference>
<evidence type="ECO:0000256" key="56">
    <source>
        <dbReference type="ARBA" id="ARBA00049109"/>
    </source>
</evidence>
<evidence type="ECO:0000313" key="67">
    <source>
        <dbReference type="EMBL" id="KAG0719693.1"/>
    </source>
</evidence>
<dbReference type="GO" id="GO:0019171">
    <property type="term" value="F:(3R)-hydroxyacyl-[acyl-carrier-protein] dehydratase activity"/>
    <property type="evidence" value="ECO:0007669"/>
    <property type="project" value="UniProtKB-EC"/>
</dbReference>
<dbReference type="InterPro" id="IPR014043">
    <property type="entry name" value="Acyl_transferase_dom"/>
</dbReference>
<dbReference type="GO" id="GO:0006633">
    <property type="term" value="P:fatty acid biosynthetic process"/>
    <property type="evidence" value="ECO:0007669"/>
    <property type="project" value="UniProtKB-UniPathway"/>
</dbReference>
<dbReference type="Gene3D" id="3.40.50.1820">
    <property type="entry name" value="alpha/beta hydrolase"/>
    <property type="match status" value="1"/>
</dbReference>
<dbReference type="InterPro" id="IPR020807">
    <property type="entry name" value="PKS_DH"/>
</dbReference>
<evidence type="ECO:0000256" key="21">
    <source>
        <dbReference type="ARBA" id="ARBA00023160"/>
    </source>
</evidence>
<evidence type="ECO:0000256" key="51">
    <source>
        <dbReference type="ARBA" id="ARBA00048650"/>
    </source>
</evidence>
<dbReference type="Gene3D" id="3.40.50.720">
    <property type="entry name" value="NAD(P)-binding Rossmann-like Domain"/>
    <property type="match status" value="1"/>
</dbReference>
<dbReference type="EC" id="2.3.1.41" evidence="6"/>
<keyword evidence="11" id="KW-0808">Transferase</keyword>
<dbReference type="EMBL" id="JACEEZ010014135">
    <property type="protein sequence ID" value="KAG0719693.1"/>
    <property type="molecule type" value="Genomic_DNA"/>
</dbReference>
<evidence type="ECO:0000256" key="43">
    <source>
        <dbReference type="ARBA" id="ARBA00047953"/>
    </source>
</evidence>
<dbReference type="GO" id="GO:0004312">
    <property type="term" value="F:fatty acid synthase activity"/>
    <property type="evidence" value="ECO:0007669"/>
    <property type="project" value="UniProtKB-EC"/>
</dbReference>
<evidence type="ECO:0000256" key="13">
    <source>
        <dbReference type="ARBA" id="ARBA00022801"/>
    </source>
</evidence>
<comment type="catalytic activity">
    <reaction evidence="41">
        <text>(2E)-hexadecenoyl-[ACP] + NADPH + H(+) = hexadecanoyl-[ACP] + NADP(+)</text>
        <dbReference type="Rhea" id="RHEA:41912"/>
        <dbReference type="Rhea" id="RHEA-COMP:9651"/>
        <dbReference type="Rhea" id="RHEA-COMP:9652"/>
        <dbReference type="ChEBI" id="CHEBI:15378"/>
        <dbReference type="ChEBI" id="CHEBI:57783"/>
        <dbReference type="ChEBI" id="CHEBI:58349"/>
        <dbReference type="ChEBI" id="CHEBI:78481"/>
        <dbReference type="ChEBI" id="CHEBI:78483"/>
    </reaction>
    <physiologicalReaction direction="left-to-right" evidence="41">
        <dbReference type="Rhea" id="RHEA:41913"/>
    </physiologicalReaction>
</comment>
<dbReference type="SUPFAM" id="SSF50129">
    <property type="entry name" value="GroES-like"/>
    <property type="match status" value="1"/>
</dbReference>
<dbReference type="Proteomes" id="UP000770661">
    <property type="component" value="Unassembled WGS sequence"/>
</dbReference>
<evidence type="ECO:0000256" key="28">
    <source>
        <dbReference type="ARBA" id="ARBA00023398"/>
    </source>
</evidence>
<comment type="catalytic activity">
    <reaction evidence="39">
        <text>(2E)-butenoyl-[ACP] + NADPH + H(+) = butanoyl-[ACP] + NADP(+)</text>
        <dbReference type="Rhea" id="RHEA:41812"/>
        <dbReference type="Rhea" id="RHEA-COMP:9627"/>
        <dbReference type="Rhea" id="RHEA-COMP:9628"/>
        <dbReference type="ChEBI" id="CHEBI:15378"/>
        <dbReference type="ChEBI" id="CHEBI:57783"/>
        <dbReference type="ChEBI" id="CHEBI:58349"/>
        <dbReference type="ChEBI" id="CHEBI:78453"/>
        <dbReference type="ChEBI" id="CHEBI:78454"/>
    </reaction>
    <physiologicalReaction direction="left-to-right" evidence="39">
        <dbReference type="Rhea" id="RHEA:41813"/>
    </physiologicalReaction>
</comment>
<evidence type="ECO:0000256" key="16">
    <source>
        <dbReference type="ARBA" id="ARBA00022898"/>
    </source>
</evidence>
<evidence type="ECO:0000256" key="22">
    <source>
        <dbReference type="ARBA" id="ARBA00023268"/>
    </source>
</evidence>
<keyword evidence="22" id="KW-0511">Multifunctional enzyme</keyword>
<dbReference type="Gene3D" id="3.10.129.110">
    <property type="entry name" value="Polyketide synthase dehydratase"/>
    <property type="match status" value="1"/>
</dbReference>
<comment type="catalytic activity">
    <reaction evidence="33">
        <text>acetyl-CoA + n malonyl-CoA + 2n NADPH + 2n H(+) = a long-chain fatty acid + (n+1) CoA + n CO2 + 2n NADP(+).</text>
        <dbReference type="EC" id="2.3.1.85"/>
    </reaction>
</comment>
<evidence type="ECO:0000256" key="45">
    <source>
        <dbReference type="ARBA" id="ARBA00048051"/>
    </source>
</evidence>
<evidence type="ECO:0000256" key="32">
    <source>
        <dbReference type="ARBA" id="ARBA00023442"/>
    </source>
</evidence>
<keyword evidence="12" id="KW-0702">S-nitrosylation</keyword>
<dbReference type="SMART" id="SM00822">
    <property type="entry name" value="PKS_KR"/>
    <property type="match status" value="1"/>
</dbReference>
<reference evidence="67" key="1">
    <citation type="submission" date="2020-07" db="EMBL/GenBank/DDBJ databases">
        <title>The High-quality genome of the commercially important snow crab, Chionoecetes opilio.</title>
        <authorList>
            <person name="Jeong J.-H."/>
            <person name="Ryu S."/>
        </authorList>
    </citation>
    <scope>NUCLEOTIDE SEQUENCE</scope>
    <source>
        <strain evidence="67">MADBK_172401_WGS</strain>
        <tissue evidence="67">Digestive gland</tissue>
    </source>
</reference>
<dbReference type="SUPFAM" id="SSF51735">
    <property type="entry name" value="NAD(P)-binding Rossmann-fold domains"/>
    <property type="match status" value="2"/>
</dbReference>
<dbReference type="Pfam" id="PF00975">
    <property type="entry name" value="Thioesterase"/>
    <property type="match status" value="1"/>
</dbReference>
<evidence type="ECO:0000256" key="15">
    <source>
        <dbReference type="ARBA" id="ARBA00022857"/>
    </source>
</evidence>
<evidence type="ECO:0000256" key="61">
    <source>
        <dbReference type="ARBA" id="ARBA00049449"/>
    </source>
</evidence>
<evidence type="ECO:0000256" key="58">
    <source>
        <dbReference type="ARBA" id="ARBA00049263"/>
    </source>
</evidence>
<keyword evidence="19" id="KW-0520">NAD</keyword>
<evidence type="ECO:0000256" key="37">
    <source>
        <dbReference type="ARBA" id="ARBA00047440"/>
    </source>
</evidence>
<evidence type="ECO:0000256" key="40">
    <source>
        <dbReference type="ARBA" id="ARBA00047578"/>
    </source>
</evidence>
<comment type="catalytic activity">
    <reaction evidence="59">
        <text>3-oxohexadecanoyl-[ACP] + NADPH + H(+) = (3R)-hydroxyhexadecanoyl-[ACP] + NADP(+)</text>
        <dbReference type="Rhea" id="RHEA:41904"/>
        <dbReference type="Rhea" id="RHEA-COMP:9649"/>
        <dbReference type="Rhea" id="RHEA-COMP:9650"/>
        <dbReference type="ChEBI" id="CHEBI:15378"/>
        <dbReference type="ChEBI" id="CHEBI:57783"/>
        <dbReference type="ChEBI" id="CHEBI:58349"/>
        <dbReference type="ChEBI" id="CHEBI:78478"/>
        <dbReference type="ChEBI" id="CHEBI:78480"/>
    </reaction>
    <physiologicalReaction direction="left-to-right" evidence="59">
        <dbReference type="Rhea" id="RHEA:41905"/>
    </physiologicalReaction>
</comment>
<evidence type="ECO:0000256" key="25">
    <source>
        <dbReference type="ARBA" id="ARBA00023373"/>
    </source>
</evidence>
<evidence type="ECO:0000256" key="53">
    <source>
        <dbReference type="ARBA" id="ARBA00048704"/>
    </source>
</evidence>
<dbReference type="InterPro" id="IPR029058">
    <property type="entry name" value="AB_hydrolase_fold"/>
</dbReference>
<dbReference type="Pfam" id="PF02801">
    <property type="entry name" value="Ketoacyl-synt_C"/>
    <property type="match status" value="1"/>
</dbReference>
<dbReference type="Pfam" id="PF21089">
    <property type="entry name" value="PKS_DH_N"/>
    <property type="match status" value="1"/>
</dbReference>
<dbReference type="InterPro" id="IPR036736">
    <property type="entry name" value="ACP-like_sf"/>
</dbReference>
<comment type="catalytic activity">
    <reaction evidence="35">
        <text>hexanoyl-[ACP] + malonyl-[ACP] + H(+) = 3-oxooctanoyl-[ACP] + holo-[ACP] + CO2</text>
        <dbReference type="Rhea" id="RHEA:41836"/>
        <dbReference type="Rhea" id="RHEA-COMP:9623"/>
        <dbReference type="Rhea" id="RHEA-COMP:9632"/>
        <dbReference type="Rhea" id="RHEA-COMP:9633"/>
        <dbReference type="Rhea" id="RHEA-COMP:9685"/>
        <dbReference type="ChEBI" id="CHEBI:15378"/>
        <dbReference type="ChEBI" id="CHEBI:16526"/>
        <dbReference type="ChEBI" id="CHEBI:64479"/>
        <dbReference type="ChEBI" id="CHEBI:78449"/>
        <dbReference type="ChEBI" id="CHEBI:78459"/>
        <dbReference type="ChEBI" id="CHEBI:78460"/>
    </reaction>
    <physiologicalReaction direction="left-to-right" evidence="35">
        <dbReference type="Rhea" id="RHEA:41837"/>
    </physiologicalReaction>
</comment>
<comment type="catalytic activity">
    <reaction evidence="58">
        <text>3-oxododecanoyl-[ACP] + NADPH + H(+) = (3R)-hydroxydodecanoyl-[ACP] + NADP(+)</text>
        <dbReference type="Rhea" id="RHEA:41872"/>
        <dbReference type="Rhea" id="RHEA-COMP:9641"/>
        <dbReference type="Rhea" id="RHEA-COMP:9642"/>
        <dbReference type="ChEBI" id="CHEBI:15378"/>
        <dbReference type="ChEBI" id="CHEBI:57783"/>
        <dbReference type="ChEBI" id="CHEBI:58349"/>
        <dbReference type="ChEBI" id="CHEBI:78469"/>
        <dbReference type="ChEBI" id="CHEBI:78470"/>
    </reaction>
    <physiologicalReaction direction="left-to-right" evidence="58">
        <dbReference type="Rhea" id="RHEA:41873"/>
    </physiologicalReaction>
</comment>
<dbReference type="SMART" id="SM00824">
    <property type="entry name" value="PKS_TE"/>
    <property type="match status" value="1"/>
</dbReference>
<dbReference type="InterPro" id="IPR049391">
    <property type="entry name" value="FAS_pseudo-KR"/>
</dbReference>
<dbReference type="UniPathway" id="UPA00094"/>
<organism evidence="67 68">
    <name type="scientific">Chionoecetes opilio</name>
    <name type="common">Atlantic snow crab</name>
    <name type="synonym">Cancer opilio</name>
    <dbReference type="NCBI Taxonomy" id="41210"/>
    <lineage>
        <taxon>Eukaryota</taxon>
        <taxon>Metazoa</taxon>
        <taxon>Ecdysozoa</taxon>
        <taxon>Arthropoda</taxon>
        <taxon>Crustacea</taxon>
        <taxon>Multicrustacea</taxon>
        <taxon>Malacostraca</taxon>
        <taxon>Eumalacostraca</taxon>
        <taxon>Eucarida</taxon>
        <taxon>Decapoda</taxon>
        <taxon>Pleocyemata</taxon>
        <taxon>Brachyura</taxon>
        <taxon>Eubrachyura</taxon>
        <taxon>Majoidea</taxon>
        <taxon>Majidae</taxon>
        <taxon>Chionoecetes</taxon>
    </lineage>
</organism>
<dbReference type="InterPro" id="IPR014031">
    <property type="entry name" value="Ketoacyl_synth_C"/>
</dbReference>
<dbReference type="EC" id="2.3.1.85" evidence="4"/>
<comment type="catalytic activity">
    <reaction evidence="44">
        <text>acetyl-[ACP] + malonyl-[ACP] + H(+) = 3-oxobutanoyl-[ACP] + holo-[ACP] + CO2</text>
        <dbReference type="Rhea" id="RHEA:41800"/>
        <dbReference type="Rhea" id="RHEA-COMP:9621"/>
        <dbReference type="Rhea" id="RHEA-COMP:9623"/>
        <dbReference type="Rhea" id="RHEA-COMP:9625"/>
        <dbReference type="Rhea" id="RHEA-COMP:9685"/>
        <dbReference type="ChEBI" id="CHEBI:15378"/>
        <dbReference type="ChEBI" id="CHEBI:16526"/>
        <dbReference type="ChEBI" id="CHEBI:64479"/>
        <dbReference type="ChEBI" id="CHEBI:78446"/>
        <dbReference type="ChEBI" id="CHEBI:78449"/>
        <dbReference type="ChEBI" id="CHEBI:78450"/>
    </reaction>
    <physiologicalReaction direction="left-to-right" evidence="44">
        <dbReference type="Rhea" id="RHEA:41801"/>
    </physiologicalReaction>
</comment>
<comment type="catalytic activity">
    <reaction evidence="25">
        <text>(3R)-hydroxyhexanoyl-[ACP] = (2E)-hexenoyl-[ACP] + H2O</text>
        <dbReference type="Rhea" id="RHEA:41828"/>
        <dbReference type="Rhea" id="RHEA-COMP:9630"/>
        <dbReference type="Rhea" id="RHEA-COMP:9631"/>
        <dbReference type="ChEBI" id="CHEBI:15377"/>
        <dbReference type="ChEBI" id="CHEBI:78457"/>
        <dbReference type="ChEBI" id="CHEBI:78458"/>
    </reaction>
    <physiologicalReaction direction="left-to-right" evidence="25">
        <dbReference type="Rhea" id="RHEA:41829"/>
    </physiologicalReaction>
</comment>
<comment type="catalytic activity">
    <reaction evidence="47">
        <text>tetradecanoyl-[ACP] + H2O = tetradecanoate + holo-[ACP] + H(+)</text>
        <dbReference type="Rhea" id="RHEA:30123"/>
        <dbReference type="Rhea" id="RHEA-COMP:9648"/>
        <dbReference type="Rhea" id="RHEA-COMP:9685"/>
        <dbReference type="ChEBI" id="CHEBI:15377"/>
        <dbReference type="ChEBI" id="CHEBI:15378"/>
        <dbReference type="ChEBI" id="CHEBI:30807"/>
        <dbReference type="ChEBI" id="CHEBI:64479"/>
        <dbReference type="ChEBI" id="CHEBI:78477"/>
        <dbReference type="EC" id="3.1.2.14"/>
    </reaction>
    <physiologicalReaction direction="left-to-right" evidence="47">
        <dbReference type="Rhea" id="RHEA:30124"/>
    </physiologicalReaction>
</comment>
<evidence type="ECO:0000259" key="66">
    <source>
        <dbReference type="PROSITE" id="PS52004"/>
    </source>
</evidence>
<evidence type="ECO:0000256" key="2">
    <source>
        <dbReference type="ARBA" id="ARBA00012004"/>
    </source>
</evidence>
<dbReference type="InterPro" id="IPR016039">
    <property type="entry name" value="Thiolase-like"/>
</dbReference>
<comment type="catalytic activity">
    <reaction evidence="56">
        <text>decanoyl-[ACP] + malonyl-[ACP] + H(+) = 3-oxododecanoyl-[ACP] + holo-[ACP] + CO2</text>
        <dbReference type="Rhea" id="RHEA:41868"/>
        <dbReference type="Rhea" id="RHEA-COMP:9623"/>
        <dbReference type="Rhea" id="RHEA-COMP:9640"/>
        <dbReference type="Rhea" id="RHEA-COMP:9641"/>
        <dbReference type="Rhea" id="RHEA-COMP:9685"/>
        <dbReference type="ChEBI" id="CHEBI:15378"/>
        <dbReference type="ChEBI" id="CHEBI:16526"/>
        <dbReference type="ChEBI" id="CHEBI:64479"/>
        <dbReference type="ChEBI" id="CHEBI:78449"/>
        <dbReference type="ChEBI" id="CHEBI:78468"/>
        <dbReference type="ChEBI" id="CHEBI:78469"/>
    </reaction>
    <physiologicalReaction direction="left-to-right" evidence="56">
        <dbReference type="Rhea" id="RHEA:41869"/>
    </physiologicalReaction>
</comment>
<dbReference type="Pfam" id="PF00698">
    <property type="entry name" value="Acyl_transf_1"/>
    <property type="match status" value="1"/>
</dbReference>
<dbReference type="InterPro" id="IPR020843">
    <property type="entry name" value="ER"/>
</dbReference>
<dbReference type="FunFam" id="3.40.50.720:FF:000209">
    <property type="entry name" value="Polyketide synthase Pks12"/>
    <property type="match status" value="1"/>
</dbReference>
<comment type="catalytic activity">
    <reaction evidence="29">
        <text>(3R)-hydroxyoctadecanoyl-[ACP] = (2E)-octadecenoyl-[ACP] + H2O</text>
        <dbReference type="Rhea" id="RHEA:41924"/>
        <dbReference type="Rhea" id="RHEA-COMP:9654"/>
        <dbReference type="Rhea" id="RHEA-COMP:9655"/>
        <dbReference type="ChEBI" id="CHEBI:15377"/>
        <dbReference type="ChEBI" id="CHEBI:78488"/>
        <dbReference type="ChEBI" id="CHEBI:78489"/>
    </reaction>
    <physiologicalReaction direction="left-to-right" evidence="29">
        <dbReference type="Rhea" id="RHEA:41925"/>
    </physiologicalReaction>
</comment>
<comment type="catalytic activity">
    <reaction evidence="53">
        <text>hexadecanoyl-[ACP] + H2O = hexadecanoate + holo-[ACP] + H(+)</text>
        <dbReference type="Rhea" id="RHEA:41932"/>
        <dbReference type="Rhea" id="RHEA-COMP:9652"/>
        <dbReference type="Rhea" id="RHEA-COMP:9685"/>
        <dbReference type="ChEBI" id="CHEBI:7896"/>
        <dbReference type="ChEBI" id="CHEBI:15377"/>
        <dbReference type="ChEBI" id="CHEBI:15378"/>
        <dbReference type="ChEBI" id="CHEBI:64479"/>
        <dbReference type="ChEBI" id="CHEBI:78483"/>
        <dbReference type="EC" id="3.1.2.14"/>
    </reaction>
    <physiologicalReaction direction="left-to-right" evidence="53">
        <dbReference type="Rhea" id="RHEA:41933"/>
    </physiologicalReaction>
</comment>
<evidence type="ECO:0000256" key="4">
    <source>
        <dbReference type="ARBA" id="ARBA00012873"/>
    </source>
</evidence>
<comment type="catalytic activity">
    <reaction evidence="51">
        <text>a 2,3-saturated acyl-[ACP] + NADP(+) = a (2E)-enoyl-[ACP] + NADPH + H(+)</text>
        <dbReference type="Rhea" id="RHEA:22564"/>
        <dbReference type="Rhea" id="RHEA-COMP:9925"/>
        <dbReference type="Rhea" id="RHEA-COMP:9926"/>
        <dbReference type="ChEBI" id="CHEBI:15378"/>
        <dbReference type="ChEBI" id="CHEBI:57783"/>
        <dbReference type="ChEBI" id="CHEBI:58349"/>
        <dbReference type="ChEBI" id="CHEBI:78784"/>
        <dbReference type="ChEBI" id="CHEBI:78785"/>
        <dbReference type="EC" id="1.3.1.39"/>
    </reaction>
    <physiologicalReaction direction="right-to-left" evidence="51">
        <dbReference type="Rhea" id="RHEA:22566"/>
    </physiologicalReaction>
</comment>
<keyword evidence="15" id="KW-0521">NADP</keyword>
<dbReference type="InterPro" id="IPR032821">
    <property type="entry name" value="PKS_assoc"/>
</dbReference>
<comment type="catalytic activity">
    <reaction evidence="38">
        <text>tetradecanoyl-[ACP] + malonyl-[ACP] + H(+) = 3-oxohexadecanoyl-[ACP] + holo-[ACP] + CO2</text>
        <dbReference type="Rhea" id="RHEA:41900"/>
        <dbReference type="Rhea" id="RHEA-COMP:9623"/>
        <dbReference type="Rhea" id="RHEA-COMP:9648"/>
        <dbReference type="Rhea" id="RHEA-COMP:9649"/>
        <dbReference type="Rhea" id="RHEA-COMP:9685"/>
        <dbReference type="ChEBI" id="CHEBI:15378"/>
        <dbReference type="ChEBI" id="CHEBI:16526"/>
        <dbReference type="ChEBI" id="CHEBI:64479"/>
        <dbReference type="ChEBI" id="CHEBI:78449"/>
        <dbReference type="ChEBI" id="CHEBI:78477"/>
        <dbReference type="ChEBI" id="CHEBI:78478"/>
    </reaction>
    <physiologicalReaction direction="left-to-right" evidence="38">
        <dbReference type="Rhea" id="RHEA:41901"/>
    </physiologicalReaction>
</comment>
<evidence type="ECO:0000256" key="44">
    <source>
        <dbReference type="ARBA" id="ARBA00047961"/>
    </source>
</evidence>
<evidence type="ECO:0000259" key="65">
    <source>
        <dbReference type="PROSITE" id="PS50075"/>
    </source>
</evidence>
<evidence type="ECO:0000256" key="23">
    <source>
        <dbReference type="ARBA" id="ARBA00023332"/>
    </source>
</evidence>
<keyword evidence="14" id="KW-0276">Fatty acid metabolism</keyword>
<dbReference type="InterPro" id="IPR042104">
    <property type="entry name" value="PKS_dehydratase_sf"/>
</dbReference>
<evidence type="ECO:0000256" key="60">
    <source>
        <dbReference type="ARBA" id="ARBA00049422"/>
    </source>
</evidence>
<evidence type="ECO:0000256" key="50">
    <source>
        <dbReference type="ARBA" id="ARBA00048571"/>
    </source>
</evidence>
<dbReference type="PROSITE" id="PS50075">
    <property type="entry name" value="CARRIER"/>
    <property type="match status" value="1"/>
</dbReference>
<keyword evidence="18" id="KW-0560">Oxidoreductase</keyword>
<dbReference type="InterPro" id="IPR036291">
    <property type="entry name" value="NAD(P)-bd_dom_sf"/>
</dbReference>
<feature type="region of interest" description="Disordered" evidence="64">
    <location>
        <begin position="2111"/>
        <end position="2139"/>
    </location>
</feature>
<dbReference type="InterPro" id="IPR013968">
    <property type="entry name" value="PKS_KR"/>
</dbReference>
<dbReference type="InterPro" id="IPR020841">
    <property type="entry name" value="PKS_Beta-ketoAc_synthase_dom"/>
</dbReference>
<evidence type="ECO:0000256" key="46">
    <source>
        <dbReference type="ARBA" id="ARBA00048281"/>
    </source>
</evidence>
<dbReference type="Pfam" id="PF00109">
    <property type="entry name" value="ketoacyl-synt"/>
    <property type="match status" value="1"/>
</dbReference>
<dbReference type="GO" id="GO:0141148">
    <property type="term" value="F:enoyl-[acyl-carrier-protein] reductase (NADPH) activity"/>
    <property type="evidence" value="ECO:0007669"/>
    <property type="project" value="UniProtKB-EC"/>
</dbReference>
<evidence type="ECO:0000256" key="34">
    <source>
        <dbReference type="ARBA" id="ARBA00047300"/>
    </source>
</evidence>
<dbReference type="SUPFAM" id="SSF55048">
    <property type="entry name" value="Probable ACP-binding domain of malonyl-CoA ACP transacylase"/>
    <property type="match status" value="1"/>
</dbReference>
<comment type="catalytic activity">
    <reaction evidence="36">
        <text>a (3R)-hydroxyacyl-[ACP] + NADP(+) = a 3-oxoacyl-[ACP] + NADPH + H(+)</text>
        <dbReference type="Rhea" id="RHEA:17397"/>
        <dbReference type="Rhea" id="RHEA-COMP:9916"/>
        <dbReference type="Rhea" id="RHEA-COMP:9945"/>
        <dbReference type="ChEBI" id="CHEBI:15378"/>
        <dbReference type="ChEBI" id="CHEBI:57783"/>
        <dbReference type="ChEBI" id="CHEBI:58349"/>
        <dbReference type="ChEBI" id="CHEBI:78776"/>
        <dbReference type="ChEBI" id="CHEBI:78827"/>
        <dbReference type="EC" id="1.1.1.100"/>
    </reaction>
    <physiologicalReaction direction="right-to-left" evidence="36">
        <dbReference type="Rhea" id="RHEA:17399"/>
    </physiologicalReaction>
</comment>
<evidence type="ECO:0000256" key="52">
    <source>
        <dbReference type="ARBA" id="ARBA00048691"/>
    </source>
</evidence>
<dbReference type="InterPro" id="IPR016036">
    <property type="entry name" value="Malonyl_transacylase_ACP-bd"/>
</dbReference>
<evidence type="ECO:0000256" key="38">
    <source>
        <dbReference type="ARBA" id="ARBA00047451"/>
    </source>
</evidence>
<comment type="catalytic activity">
    <reaction evidence="49">
        <text>a fatty acyl-[ACP] + malonyl-[ACP] + H(+) = a 3-oxoacyl-[ACP] + holo-[ACP] + CO2</text>
        <dbReference type="Rhea" id="RHEA:22836"/>
        <dbReference type="Rhea" id="RHEA-COMP:9623"/>
        <dbReference type="Rhea" id="RHEA-COMP:9685"/>
        <dbReference type="Rhea" id="RHEA-COMP:9916"/>
        <dbReference type="Rhea" id="RHEA-COMP:14125"/>
        <dbReference type="ChEBI" id="CHEBI:15378"/>
        <dbReference type="ChEBI" id="CHEBI:16526"/>
        <dbReference type="ChEBI" id="CHEBI:64479"/>
        <dbReference type="ChEBI" id="CHEBI:78449"/>
        <dbReference type="ChEBI" id="CHEBI:78776"/>
        <dbReference type="ChEBI" id="CHEBI:138651"/>
        <dbReference type="EC" id="2.3.1.41"/>
    </reaction>
    <physiologicalReaction direction="left-to-right" evidence="49">
        <dbReference type="Rhea" id="RHEA:22837"/>
    </physiologicalReaction>
</comment>
<evidence type="ECO:0000256" key="41">
    <source>
        <dbReference type="ARBA" id="ARBA00047810"/>
    </source>
</evidence>
<evidence type="ECO:0000256" key="27">
    <source>
        <dbReference type="ARBA" id="ARBA00023394"/>
    </source>
</evidence>
<comment type="caution">
    <text evidence="67">The sequence shown here is derived from an EMBL/GenBank/DDBJ whole genome shotgun (WGS) entry which is preliminary data.</text>
</comment>
<comment type="catalytic activity">
    <reaction evidence="23">
        <text>(3R)-hydroxyoctanoyl-[ACP] = (2E)-octenoyl-[ACP] + H2O</text>
        <dbReference type="Rhea" id="RHEA:41844"/>
        <dbReference type="Rhea" id="RHEA-COMP:9634"/>
        <dbReference type="Rhea" id="RHEA-COMP:9635"/>
        <dbReference type="ChEBI" id="CHEBI:15377"/>
        <dbReference type="ChEBI" id="CHEBI:78461"/>
        <dbReference type="ChEBI" id="CHEBI:78462"/>
    </reaction>
    <physiologicalReaction direction="left-to-right" evidence="23">
        <dbReference type="Rhea" id="RHEA:41845"/>
    </physiologicalReaction>
</comment>
<evidence type="ECO:0000256" key="19">
    <source>
        <dbReference type="ARBA" id="ARBA00023027"/>
    </source>
</evidence>
<evidence type="ECO:0000256" key="39">
    <source>
        <dbReference type="ARBA" id="ARBA00047500"/>
    </source>
</evidence>
<evidence type="ECO:0000256" key="63">
    <source>
        <dbReference type="ARBA" id="ARBA00049533"/>
    </source>
</evidence>
<dbReference type="FunFam" id="3.90.180.10:FF:000015">
    <property type="entry name" value="Fatty acid synthase"/>
    <property type="match status" value="1"/>
</dbReference>
<dbReference type="Pfam" id="PF16197">
    <property type="entry name" value="KAsynt_C_assoc"/>
    <property type="match status" value="1"/>
</dbReference>
<evidence type="ECO:0000256" key="17">
    <source>
        <dbReference type="ARBA" id="ARBA00022990"/>
    </source>
</evidence>
<evidence type="ECO:0000256" key="8">
    <source>
        <dbReference type="ARBA" id="ARBA00022450"/>
    </source>
</evidence>
<dbReference type="InterPro" id="IPR014030">
    <property type="entry name" value="Ketoacyl_synth_N"/>
</dbReference>
<comment type="catalytic activity">
    <reaction evidence="62">
        <text>(2E)-decenoyl-[ACP] + NADPH + H(+) = decanoyl-[ACP] + NADP(+)</text>
        <dbReference type="Rhea" id="RHEA:41864"/>
        <dbReference type="Rhea" id="RHEA-COMP:9639"/>
        <dbReference type="Rhea" id="RHEA-COMP:9640"/>
        <dbReference type="ChEBI" id="CHEBI:15378"/>
        <dbReference type="ChEBI" id="CHEBI:57783"/>
        <dbReference type="ChEBI" id="CHEBI:58349"/>
        <dbReference type="ChEBI" id="CHEBI:78467"/>
        <dbReference type="ChEBI" id="CHEBI:78468"/>
    </reaction>
    <physiologicalReaction direction="left-to-right" evidence="62">
        <dbReference type="Rhea" id="RHEA:41865"/>
    </physiologicalReaction>
</comment>
<comment type="catalytic activity">
    <reaction evidence="50">
        <text>3-oxohexanoyl-[ACP] + NADPH + H(+) = (3R)-hydroxyhexanoyl-[ACP] + NADP(+)</text>
        <dbReference type="Rhea" id="RHEA:41824"/>
        <dbReference type="Rhea" id="RHEA-COMP:9629"/>
        <dbReference type="Rhea" id="RHEA-COMP:9630"/>
        <dbReference type="ChEBI" id="CHEBI:15378"/>
        <dbReference type="ChEBI" id="CHEBI:57783"/>
        <dbReference type="ChEBI" id="CHEBI:58349"/>
        <dbReference type="ChEBI" id="CHEBI:78456"/>
        <dbReference type="ChEBI" id="CHEBI:78457"/>
    </reaction>
    <physiologicalReaction direction="left-to-right" evidence="50">
        <dbReference type="Rhea" id="RHEA:41825"/>
    </physiologicalReaction>
</comment>
<comment type="catalytic activity">
    <reaction evidence="43">
        <text>3-oxobutanoyl-[ACP] + NADPH + H(+) = (3R)-hydroxybutanoyl-[ACP] + NADP(+)</text>
        <dbReference type="Rhea" id="RHEA:41804"/>
        <dbReference type="Rhea" id="RHEA-COMP:9625"/>
        <dbReference type="Rhea" id="RHEA-COMP:9626"/>
        <dbReference type="ChEBI" id="CHEBI:15378"/>
        <dbReference type="ChEBI" id="CHEBI:57783"/>
        <dbReference type="ChEBI" id="CHEBI:58349"/>
        <dbReference type="ChEBI" id="CHEBI:78450"/>
        <dbReference type="ChEBI" id="CHEBI:78451"/>
    </reaction>
    <physiologicalReaction direction="left-to-right" evidence="43">
        <dbReference type="Rhea" id="RHEA:41805"/>
    </physiologicalReaction>
</comment>
<evidence type="ECO:0000256" key="54">
    <source>
        <dbReference type="ARBA" id="ARBA00048935"/>
    </source>
</evidence>
<evidence type="ECO:0000256" key="36">
    <source>
        <dbReference type="ARBA" id="ARBA00047400"/>
    </source>
</evidence>
<keyword evidence="13" id="KW-0378">Hydrolase</keyword>
<comment type="catalytic activity">
    <reaction evidence="28">
        <text>(3R)-hydroxytetradecanoyl-[ACP] = (2E)-tetradecenoyl-[ACP] + H2O</text>
        <dbReference type="Rhea" id="RHEA:41892"/>
        <dbReference type="Rhea" id="RHEA-COMP:9646"/>
        <dbReference type="Rhea" id="RHEA-COMP:9647"/>
        <dbReference type="ChEBI" id="CHEBI:15377"/>
        <dbReference type="ChEBI" id="CHEBI:78474"/>
        <dbReference type="ChEBI" id="CHEBI:78475"/>
    </reaction>
    <physiologicalReaction direction="left-to-right" evidence="28">
        <dbReference type="Rhea" id="RHEA:41893"/>
    </physiologicalReaction>
</comment>
<evidence type="ECO:0000256" key="30">
    <source>
        <dbReference type="ARBA" id="ARBA00023401"/>
    </source>
</evidence>
<comment type="catalytic activity">
    <reaction evidence="37">
        <text>3-oxodecanoyl-[ACP] + NADPH + H(+) = (3R)-hydroxydecanoyl-[ACP] + NADP(+)</text>
        <dbReference type="Rhea" id="RHEA:41856"/>
        <dbReference type="Rhea" id="RHEA-COMP:9637"/>
        <dbReference type="Rhea" id="RHEA-COMP:9638"/>
        <dbReference type="ChEBI" id="CHEBI:15378"/>
        <dbReference type="ChEBI" id="CHEBI:57783"/>
        <dbReference type="ChEBI" id="CHEBI:58349"/>
        <dbReference type="ChEBI" id="CHEBI:78464"/>
        <dbReference type="ChEBI" id="CHEBI:78466"/>
    </reaction>
    <physiologicalReaction direction="left-to-right" evidence="37">
        <dbReference type="Rhea" id="RHEA:41857"/>
    </physiologicalReaction>
</comment>
<comment type="catalytic activity">
    <reaction evidence="52">
        <text>holo-[ACP] + acetyl-CoA = acetyl-[ACP] + CoA</text>
        <dbReference type="Rhea" id="RHEA:41788"/>
        <dbReference type="Rhea" id="RHEA-COMP:9621"/>
        <dbReference type="Rhea" id="RHEA-COMP:9685"/>
        <dbReference type="ChEBI" id="CHEBI:57287"/>
        <dbReference type="ChEBI" id="CHEBI:57288"/>
        <dbReference type="ChEBI" id="CHEBI:64479"/>
        <dbReference type="ChEBI" id="CHEBI:78446"/>
        <dbReference type="EC" id="2.3.1.38"/>
    </reaction>
    <physiologicalReaction direction="left-to-right" evidence="52">
        <dbReference type="Rhea" id="RHEA:41789"/>
    </physiologicalReaction>
</comment>
<dbReference type="InterPro" id="IPR057326">
    <property type="entry name" value="KR_dom"/>
</dbReference>
<dbReference type="SMART" id="SM00823">
    <property type="entry name" value="PKS_PP"/>
    <property type="match status" value="1"/>
</dbReference>
<dbReference type="GO" id="GO:0016297">
    <property type="term" value="F:fatty acyl-[ACP] hydrolase activity"/>
    <property type="evidence" value="ECO:0007669"/>
    <property type="project" value="UniProtKB-EC"/>
</dbReference>
<evidence type="ECO:0000313" key="68">
    <source>
        <dbReference type="Proteomes" id="UP000770661"/>
    </source>
</evidence>
<keyword evidence="16" id="KW-0663">Pyridoxal phosphate</keyword>
<dbReference type="GO" id="GO:0004316">
    <property type="term" value="F:3-oxoacyl-[acyl-carrier-protein] reductase (NADPH) activity"/>
    <property type="evidence" value="ECO:0007669"/>
    <property type="project" value="UniProtKB-EC"/>
</dbReference>
<keyword evidence="8" id="KW-0596">Phosphopantetheine</keyword>
<feature type="domain" description="Ketosynthase family 3 (KS3)" evidence="66">
    <location>
        <begin position="35"/>
        <end position="440"/>
    </location>
</feature>
<evidence type="ECO:0000256" key="3">
    <source>
        <dbReference type="ARBA" id="ARBA00012480"/>
    </source>
</evidence>
<keyword evidence="9" id="KW-0444">Lipid biosynthesis</keyword>
<keyword evidence="10" id="KW-0597">Phosphoprotein</keyword>
<accession>A0A8J4Y1X3</accession>
<evidence type="ECO:0000256" key="47">
    <source>
        <dbReference type="ARBA" id="ARBA00048289"/>
    </source>
</evidence>